<dbReference type="AlphaFoldDB" id="A0A6N6VWC3"/>
<evidence type="ECO:0000256" key="7">
    <source>
        <dbReference type="ARBA" id="ARBA00022840"/>
    </source>
</evidence>
<evidence type="ECO:0000256" key="9">
    <source>
        <dbReference type="PIRSR" id="PIRSR035805-1"/>
    </source>
</evidence>
<feature type="binding site" evidence="8">
    <location>
        <position position="148"/>
    </location>
    <ligand>
        <name>Zn(2+)</name>
        <dbReference type="ChEBI" id="CHEBI:29105"/>
    </ligand>
</feature>
<organism evidence="13 14">
    <name type="scientific">Silvanigrella paludirubra</name>
    <dbReference type="NCBI Taxonomy" id="2499159"/>
    <lineage>
        <taxon>Bacteria</taxon>
        <taxon>Pseudomonadati</taxon>
        <taxon>Bdellovibrionota</taxon>
        <taxon>Oligoflexia</taxon>
        <taxon>Silvanigrellales</taxon>
        <taxon>Silvanigrellaceae</taxon>
        <taxon>Silvanigrella</taxon>
    </lineage>
</organism>
<dbReference type="RefSeq" id="WP_153418453.1">
    <property type="nucleotide sequence ID" value="NZ_WFLM01000001.1"/>
</dbReference>
<dbReference type="OrthoDB" id="5291474at2"/>
<evidence type="ECO:0000256" key="2">
    <source>
        <dbReference type="ARBA" id="ARBA00012118"/>
    </source>
</evidence>
<feature type="binding site" evidence="8">
    <location>
        <position position="177"/>
    </location>
    <ligand>
        <name>Zn(2+)</name>
        <dbReference type="ChEBI" id="CHEBI:29105"/>
    </ligand>
</feature>
<dbReference type="Proteomes" id="UP000437748">
    <property type="component" value="Unassembled WGS sequence"/>
</dbReference>
<feature type="binding site" evidence="8">
    <location>
        <begin position="88"/>
        <end position="91"/>
    </location>
    <ligand>
        <name>ATP</name>
        <dbReference type="ChEBI" id="CHEBI:30616"/>
    </ligand>
</feature>
<dbReference type="Gene3D" id="3.30.60.20">
    <property type="match status" value="1"/>
</dbReference>
<comment type="catalytic activity">
    <reaction evidence="8 11">
        <text>thymidine + ATP = dTMP + ADP + H(+)</text>
        <dbReference type="Rhea" id="RHEA:19129"/>
        <dbReference type="ChEBI" id="CHEBI:15378"/>
        <dbReference type="ChEBI" id="CHEBI:17748"/>
        <dbReference type="ChEBI" id="CHEBI:30616"/>
        <dbReference type="ChEBI" id="CHEBI:63528"/>
        <dbReference type="ChEBI" id="CHEBI:456216"/>
        <dbReference type="EC" id="2.7.1.21"/>
    </reaction>
</comment>
<feature type="binding site" evidence="8">
    <location>
        <begin position="15"/>
        <end position="22"/>
    </location>
    <ligand>
        <name>ATP</name>
        <dbReference type="ChEBI" id="CHEBI:30616"/>
    </ligand>
</feature>
<evidence type="ECO:0000256" key="6">
    <source>
        <dbReference type="ARBA" id="ARBA00022777"/>
    </source>
</evidence>
<dbReference type="HAMAP" id="MF_00124">
    <property type="entry name" value="Thymidine_kinase"/>
    <property type="match status" value="1"/>
</dbReference>
<accession>A0A6N6VWC3</accession>
<comment type="similarity">
    <text evidence="1 8 12">Belongs to the thymidine kinase family.</text>
</comment>
<dbReference type="PROSITE" id="PS00603">
    <property type="entry name" value="TK_CELLULAR_TYPE"/>
    <property type="match status" value="1"/>
</dbReference>
<evidence type="ECO:0000313" key="13">
    <source>
        <dbReference type="EMBL" id="KAB8040930.1"/>
    </source>
</evidence>
<dbReference type="InterPro" id="IPR027417">
    <property type="entry name" value="P-loop_NTPase"/>
</dbReference>
<dbReference type="InterPro" id="IPR020633">
    <property type="entry name" value="Thymidine_kinase_CS"/>
</dbReference>
<keyword evidence="5 8" id="KW-0547">Nucleotide-binding</keyword>
<gene>
    <name evidence="8" type="primary">tdk</name>
    <name evidence="13" type="ORF">GCL60_03080</name>
</gene>
<keyword evidence="8" id="KW-0862">Zinc</keyword>
<comment type="subcellular location">
    <subcellularLocation>
        <location evidence="8">Cytoplasm</location>
    </subcellularLocation>
</comment>
<keyword evidence="3 8" id="KW-0237">DNA synthesis</keyword>
<name>A0A6N6VWC3_9BACT</name>
<dbReference type="GO" id="GO:0004797">
    <property type="term" value="F:thymidine kinase activity"/>
    <property type="evidence" value="ECO:0007669"/>
    <property type="project" value="UniProtKB-UniRule"/>
</dbReference>
<feature type="binding site" evidence="8">
    <location>
        <position position="180"/>
    </location>
    <ligand>
        <name>Zn(2+)</name>
        <dbReference type="ChEBI" id="CHEBI:29105"/>
    </ligand>
</feature>
<comment type="caution">
    <text evidence="13">The sequence shown here is derived from an EMBL/GenBank/DDBJ whole genome shotgun (WGS) entry which is preliminary data.</text>
</comment>
<keyword evidence="8" id="KW-0963">Cytoplasm</keyword>
<dbReference type="PANTHER" id="PTHR11441">
    <property type="entry name" value="THYMIDINE KINASE"/>
    <property type="match status" value="1"/>
</dbReference>
<keyword evidence="4 8" id="KW-0808">Transferase</keyword>
<feature type="binding site" evidence="10">
    <location>
        <position position="173"/>
    </location>
    <ligand>
        <name>substrate</name>
    </ligand>
</feature>
<dbReference type="PIRSF" id="PIRSF035805">
    <property type="entry name" value="TK_cell"/>
    <property type="match status" value="1"/>
</dbReference>
<keyword evidence="7 8" id="KW-0067">ATP-binding</keyword>
<evidence type="ECO:0000256" key="10">
    <source>
        <dbReference type="PIRSR" id="PIRSR035805-2"/>
    </source>
</evidence>
<dbReference type="SUPFAM" id="SSF52540">
    <property type="entry name" value="P-loop containing nucleoside triphosphate hydrolases"/>
    <property type="match status" value="1"/>
</dbReference>
<dbReference type="GO" id="GO:0071897">
    <property type="term" value="P:DNA biosynthetic process"/>
    <property type="evidence" value="ECO:0007669"/>
    <property type="project" value="UniProtKB-KW"/>
</dbReference>
<evidence type="ECO:0000256" key="1">
    <source>
        <dbReference type="ARBA" id="ARBA00007587"/>
    </source>
</evidence>
<evidence type="ECO:0000256" key="3">
    <source>
        <dbReference type="ARBA" id="ARBA00022634"/>
    </source>
</evidence>
<keyword evidence="14" id="KW-1185">Reference proteome</keyword>
<dbReference type="NCBIfam" id="NF003296">
    <property type="entry name" value="PRK04296.1-1"/>
    <property type="match status" value="1"/>
</dbReference>
<protein>
    <recommendedName>
        <fullName evidence="2 8">Thymidine kinase</fullName>
        <ecNumber evidence="2 8">2.7.1.21</ecNumber>
    </recommendedName>
</protein>
<feature type="active site" description="Proton acceptor" evidence="8 9">
    <location>
        <position position="89"/>
    </location>
</feature>
<evidence type="ECO:0000256" key="8">
    <source>
        <dbReference type="HAMAP-Rule" id="MF_00124"/>
    </source>
</evidence>
<dbReference type="EMBL" id="WFLM01000001">
    <property type="protein sequence ID" value="KAB8040930.1"/>
    <property type="molecule type" value="Genomic_DNA"/>
</dbReference>
<dbReference type="GO" id="GO:0008270">
    <property type="term" value="F:zinc ion binding"/>
    <property type="evidence" value="ECO:0007669"/>
    <property type="project" value="UniProtKB-UniRule"/>
</dbReference>
<dbReference type="InterPro" id="IPR001267">
    <property type="entry name" value="Thymidine_kinase"/>
</dbReference>
<dbReference type="Gene3D" id="3.40.50.300">
    <property type="entry name" value="P-loop containing nucleotide triphosphate hydrolases"/>
    <property type="match status" value="1"/>
</dbReference>
<evidence type="ECO:0000256" key="11">
    <source>
        <dbReference type="RuleBase" id="RU000544"/>
    </source>
</evidence>
<comment type="subunit">
    <text evidence="8">Homotetramer.</text>
</comment>
<dbReference type="GO" id="GO:0046104">
    <property type="term" value="P:thymidine metabolic process"/>
    <property type="evidence" value="ECO:0007669"/>
    <property type="project" value="TreeGrafter"/>
</dbReference>
<dbReference type="GO" id="GO:0005524">
    <property type="term" value="F:ATP binding"/>
    <property type="evidence" value="ECO:0007669"/>
    <property type="project" value="UniProtKB-UniRule"/>
</dbReference>
<evidence type="ECO:0000256" key="12">
    <source>
        <dbReference type="RuleBase" id="RU004165"/>
    </source>
</evidence>
<feature type="binding site" evidence="10">
    <location>
        <begin position="165"/>
        <end position="168"/>
    </location>
    <ligand>
        <name>substrate</name>
    </ligand>
</feature>
<sequence length="184" mass="20942">MERKKEVGTFEVICGCMFSGKTEELIRVLKRSFIAKQKILVFKHSSDIRYSQEELCSHNGLKISSILISNSKDIFLHDLADVNVIGIDEIQFFSDSICDDIEELLERGIRVVVAGLDLDYKKRPFGCMSKLLAMANKVTKLTAICTKCGHDAYYSQRLVHDNEVVFVGASESYEPRCRLHHIIH</sequence>
<evidence type="ECO:0000256" key="4">
    <source>
        <dbReference type="ARBA" id="ARBA00022679"/>
    </source>
</evidence>
<dbReference type="GO" id="GO:0005829">
    <property type="term" value="C:cytosol"/>
    <property type="evidence" value="ECO:0007669"/>
    <property type="project" value="TreeGrafter"/>
</dbReference>
<dbReference type="SUPFAM" id="SSF57716">
    <property type="entry name" value="Glucocorticoid receptor-like (DNA-binding domain)"/>
    <property type="match status" value="1"/>
</dbReference>
<evidence type="ECO:0000313" key="14">
    <source>
        <dbReference type="Proteomes" id="UP000437748"/>
    </source>
</evidence>
<dbReference type="Pfam" id="PF00265">
    <property type="entry name" value="TK"/>
    <property type="match status" value="1"/>
</dbReference>
<keyword evidence="8" id="KW-0479">Metal-binding</keyword>
<reference evidence="13 14" key="1">
    <citation type="submission" date="2019-10" db="EMBL/GenBank/DDBJ databases">
        <title>New species of Slilvanegrellaceae.</title>
        <authorList>
            <person name="Pitt A."/>
            <person name="Hahn M.W."/>
        </authorList>
    </citation>
    <scope>NUCLEOTIDE SEQUENCE [LARGE SCALE GENOMIC DNA]</scope>
    <source>
        <strain evidence="13 14">SP-Ram-0.45-NSY-1</strain>
    </source>
</reference>
<keyword evidence="6 8" id="KW-0418">Kinase</keyword>
<dbReference type="PANTHER" id="PTHR11441:SF0">
    <property type="entry name" value="THYMIDINE KINASE, CYTOSOLIC"/>
    <property type="match status" value="1"/>
</dbReference>
<feature type="binding site" evidence="8">
    <location>
        <position position="145"/>
    </location>
    <ligand>
        <name>Zn(2+)</name>
        <dbReference type="ChEBI" id="CHEBI:29105"/>
    </ligand>
</feature>
<proteinExistence type="inferred from homology"/>
<dbReference type="EC" id="2.7.1.21" evidence="2 8"/>
<evidence type="ECO:0000256" key="5">
    <source>
        <dbReference type="ARBA" id="ARBA00022741"/>
    </source>
</evidence>